<proteinExistence type="predicted"/>
<dbReference type="OrthoDB" id="573055at2"/>
<protein>
    <submittedName>
        <fullName evidence="3">Uncharacterized protein</fullName>
    </submittedName>
</protein>
<organism evidence="3 4">
    <name type="scientific">Salinibacterium amurskyense</name>
    <dbReference type="NCBI Taxonomy" id="205941"/>
    <lineage>
        <taxon>Bacteria</taxon>
        <taxon>Bacillati</taxon>
        <taxon>Actinomycetota</taxon>
        <taxon>Actinomycetes</taxon>
        <taxon>Micrococcales</taxon>
        <taxon>Microbacteriaceae</taxon>
        <taxon>Salinibacterium</taxon>
    </lineage>
</organism>
<feature type="signal peptide" evidence="2">
    <location>
        <begin position="1"/>
        <end position="32"/>
    </location>
</feature>
<gene>
    <name evidence="3" type="ORF">CLV85_1995</name>
</gene>
<dbReference type="AlphaFoldDB" id="A0A2M9D302"/>
<keyword evidence="2" id="KW-0732">Signal</keyword>
<comment type="caution">
    <text evidence="3">The sequence shown here is derived from an EMBL/GenBank/DDBJ whole genome shotgun (WGS) entry which is preliminary data.</text>
</comment>
<accession>A0A2M9D302</accession>
<evidence type="ECO:0000313" key="4">
    <source>
        <dbReference type="Proteomes" id="UP000231742"/>
    </source>
</evidence>
<dbReference type="Proteomes" id="UP000231742">
    <property type="component" value="Unassembled WGS sequence"/>
</dbReference>
<keyword evidence="4" id="KW-1185">Reference proteome</keyword>
<sequence>MISSACTRTTALAALALAVACAVTGCSSPSTSNNTSELSTTPPASSSPDAATFFPDVEEVGVTPSGTNLFDFAVTISSPYDTPEQYADGWRVVAPDGTVLGEHTLSHDHANEQPFTRTQAGVEIPEGITEVTIEGRDQANGYGGTTVSVELPGR</sequence>
<evidence type="ECO:0000313" key="3">
    <source>
        <dbReference type="EMBL" id="PJJ78425.1"/>
    </source>
</evidence>
<feature type="region of interest" description="Disordered" evidence="1">
    <location>
        <begin position="29"/>
        <end position="52"/>
    </location>
</feature>
<evidence type="ECO:0000256" key="2">
    <source>
        <dbReference type="SAM" id="SignalP"/>
    </source>
</evidence>
<evidence type="ECO:0000256" key="1">
    <source>
        <dbReference type="SAM" id="MobiDB-lite"/>
    </source>
</evidence>
<name>A0A2M9D302_9MICO</name>
<dbReference type="EMBL" id="PGFH01000002">
    <property type="protein sequence ID" value="PJJ78425.1"/>
    <property type="molecule type" value="Genomic_DNA"/>
</dbReference>
<reference evidence="3 4" key="1">
    <citation type="submission" date="2017-11" db="EMBL/GenBank/DDBJ databases">
        <title>Genomic Encyclopedia of Archaeal and Bacterial Type Strains, Phase II (KMG-II): From Individual Species to Whole Genera.</title>
        <authorList>
            <person name="Goeker M."/>
        </authorList>
    </citation>
    <scope>NUCLEOTIDE SEQUENCE [LARGE SCALE GENOMIC DNA]</scope>
    <source>
        <strain evidence="3 4">DSM 16400</strain>
    </source>
</reference>
<dbReference type="RefSeq" id="WP_100389468.1">
    <property type="nucleotide sequence ID" value="NZ_BMZU01000002.1"/>
</dbReference>
<feature type="chain" id="PRO_5038610057" evidence="2">
    <location>
        <begin position="33"/>
        <end position="154"/>
    </location>
</feature>